<keyword evidence="4" id="KW-1185">Reference proteome</keyword>
<dbReference type="STRING" id="225164.V4AJH6"/>
<dbReference type="OrthoDB" id="6163219at2759"/>
<feature type="region of interest" description="Disordered" evidence="1">
    <location>
        <begin position="251"/>
        <end position="348"/>
    </location>
</feature>
<feature type="region of interest" description="Disordered" evidence="1">
    <location>
        <begin position="204"/>
        <end position="229"/>
    </location>
</feature>
<feature type="compositionally biased region" description="Basic and acidic residues" evidence="1">
    <location>
        <begin position="326"/>
        <end position="348"/>
    </location>
</feature>
<protein>
    <submittedName>
        <fullName evidence="3">Uncharacterized protein</fullName>
    </submittedName>
</protein>
<feature type="compositionally biased region" description="Polar residues" evidence="1">
    <location>
        <begin position="89"/>
        <end position="110"/>
    </location>
</feature>
<keyword evidence="2" id="KW-0472">Membrane</keyword>
<keyword evidence="2" id="KW-0812">Transmembrane</keyword>
<dbReference type="HOGENOM" id="CLU_551634_0_0_1"/>
<evidence type="ECO:0000256" key="2">
    <source>
        <dbReference type="SAM" id="Phobius"/>
    </source>
</evidence>
<dbReference type="GeneID" id="20248865"/>
<feature type="non-terminal residue" evidence="3">
    <location>
        <position position="495"/>
    </location>
</feature>
<dbReference type="AlphaFoldDB" id="V4AJH6"/>
<reference evidence="3 4" key="1">
    <citation type="journal article" date="2013" name="Nature">
        <title>Insights into bilaterian evolution from three spiralian genomes.</title>
        <authorList>
            <person name="Simakov O."/>
            <person name="Marletaz F."/>
            <person name="Cho S.J."/>
            <person name="Edsinger-Gonzales E."/>
            <person name="Havlak P."/>
            <person name="Hellsten U."/>
            <person name="Kuo D.H."/>
            <person name="Larsson T."/>
            <person name="Lv J."/>
            <person name="Arendt D."/>
            <person name="Savage R."/>
            <person name="Osoegawa K."/>
            <person name="de Jong P."/>
            <person name="Grimwood J."/>
            <person name="Chapman J.A."/>
            <person name="Shapiro H."/>
            <person name="Aerts A."/>
            <person name="Otillar R.P."/>
            <person name="Terry A.Y."/>
            <person name="Boore J.L."/>
            <person name="Grigoriev I.V."/>
            <person name="Lindberg D.R."/>
            <person name="Seaver E.C."/>
            <person name="Weisblat D.A."/>
            <person name="Putnam N.H."/>
            <person name="Rokhsar D.S."/>
        </authorList>
    </citation>
    <scope>NUCLEOTIDE SEQUENCE [LARGE SCALE GENOMIC DNA]</scope>
</reference>
<sequence>MSTNTVQEAKEDGELSDDDISFDEVLFFSQTLHDDSARNITGNIQRQQEQAVQETIGNVNNMHKEINRGPYHNRNRGPRNKKFKPGQNLHRQNANQKSFSRPNISPRNNLSQFRQNSNTTWQPNRNFYQMGPQQTPSSRFGWMKGKFSSNAAKMKKPSEENFEDLLMQHKKIQEQIALLEEEEEDEPLVTKVEDDATDVEIVKVERPNSENNQNIAPKALTKKDDDDDDDDVNLAELRRLALAATSKTLTSTNKLQTTPSDLGAQRQRQVSGQSKKKPSPKVLKNNTFKRMASVEKKRRSLEDRENFVTQRTPVNSARRHRHFSERKRSDMESEKRKRQESENQKREIQKILTLDDPNEQCQRFLKLLNHKRDSSKPDAFDILTNETINYGLPMKKNLKSNRKNDVPLQDNYEEVEMDIDSNPNSPITTGAANLIEEFHDADYQSAMQPVPLMARFVMISFMLFMNYLHKFIYLLQYFDVFCLSCKRLLSQIKIP</sequence>
<dbReference type="CTD" id="20248865"/>
<accession>V4AJH6</accession>
<evidence type="ECO:0000256" key="1">
    <source>
        <dbReference type="SAM" id="MobiDB-lite"/>
    </source>
</evidence>
<feature type="compositionally biased region" description="Basic residues" evidence="1">
    <location>
        <begin position="71"/>
        <end position="84"/>
    </location>
</feature>
<dbReference type="KEGG" id="lgi:LOTGIDRAFT_232275"/>
<evidence type="ECO:0000313" key="3">
    <source>
        <dbReference type="EMBL" id="ESO94845.1"/>
    </source>
</evidence>
<keyword evidence="2" id="KW-1133">Transmembrane helix</keyword>
<feature type="region of interest" description="Disordered" evidence="1">
    <location>
        <begin position="63"/>
        <end position="110"/>
    </location>
</feature>
<feature type="compositionally biased region" description="Basic and acidic residues" evidence="1">
    <location>
        <begin position="292"/>
        <end position="306"/>
    </location>
</feature>
<proteinExistence type="predicted"/>
<gene>
    <name evidence="3" type="ORF">LOTGIDRAFT_232275</name>
</gene>
<name>V4AJH6_LOTGI</name>
<dbReference type="RefSeq" id="XP_009054584.1">
    <property type="nucleotide sequence ID" value="XM_009056336.1"/>
</dbReference>
<dbReference type="Proteomes" id="UP000030746">
    <property type="component" value="Unassembled WGS sequence"/>
</dbReference>
<dbReference type="EMBL" id="KB201750">
    <property type="protein sequence ID" value="ESO94845.1"/>
    <property type="molecule type" value="Genomic_DNA"/>
</dbReference>
<organism evidence="3 4">
    <name type="scientific">Lottia gigantea</name>
    <name type="common">Giant owl limpet</name>
    <dbReference type="NCBI Taxonomy" id="225164"/>
    <lineage>
        <taxon>Eukaryota</taxon>
        <taxon>Metazoa</taxon>
        <taxon>Spiralia</taxon>
        <taxon>Lophotrochozoa</taxon>
        <taxon>Mollusca</taxon>
        <taxon>Gastropoda</taxon>
        <taxon>Patellogastropoda</taxon>
        <taxon>Lottioidea</taxon>
        <taxon>Lottiidae</taxon>
        <taxon>Lottia</taxon>
    </lineage>
</organism>
<feature type="transmembrane region" description="Helical" evidence="2">
    <location>
        <begin position="452"/>
        <end position="468"/>
    </location>
</feature>
<evidence type="ECO:0000313" key="4">
    <source>
        <dbReference type="Proteomes" id="UP000030746"/>
    </source>
</evidence>